<dbReference type="InterPro" id="IPR046531">
    <property type="entry name" value="DUF6596"/>
</dbReference>
<evidence type="ECO:0000256" key="1">
    <source>
        <dbReference type="ARBA" id="ARBA00010641"/>
    </source>
</evidence>
<sequence>MLSLLAARFARLDLAEDALGDAFEAAARTWPRDGVPANPPAWLLTAARRRALDRLRAEAVAARSVPELVVEHEAREEAQRVMADAGEEVTDERLRLVLLCAHPRLPRENAAALTLRLVLGVSTEDVARLFLVPTATMAARLTRARKRLAGAELAVPSGAALAERTAVAAEAAYLAFTAAYAPGSGDDVVRADGAGEAVRLVRVLRDVAPPGAAADGELDALLALVLLQHSRRDARVRDGRLVLLADQDRRRWRHDEVAEALALLTPLTRAPAAPYLLQALVAAEHAVAPTPGATRWDRVVARYDELLALAGSPVVRLNRAVALAERDGPDAGLAALAGLTTRDLPGHRLPAVRAELLARTGRDDDAVAALEAYDTALTLCRNEAERAHLLRRRDEVSSRRRPRG</sequence>
<keyword evidence="9" id="KW-1185">Reference proteome</keyword>
<name>A0ABU3PZG4_9ACTN</name>
<dbReference type="InterPro" id="IPR013249">
    <property type="entry name" value="RNA_pol_sigma70_r4_t2"/>
</dbReference>
<dbReference type="Pfam" id="PF04542">
    <property type="entry name" value="Sigma70_r2"/>
    <property type="match status" value="1"/>
</dbReference>
<reference evidence="8 9" key="1">
    <citation type="submission" date="2023-08" db="EMBL/GenBank/DDBJ databases">
        <title>Nocardioides seae sp. nov., a bacterium isolated from a soil.</title>
        <authorList>
            <person name="Wang X."/>
        </authorList>
    </citation>
    <scope>NUCLEOTIDE SEQUENCE [LARGE SCALE GENOMIC DNA]</scope>
    <source>
        <strain evidence="8 9">YZH12</strain>
    </source>
</reference>
<organism evidence="8 9">
    <name type="scientific">Nocardioides imazamoxiresistens</name>
    <dbReference type="NCBI Taxonomy" id="3231893"/>
    <lineage>
        <taxon>Bacteria</taxon>
        <taxon>Bacillati</taxon>
        <taxon>Actinomycetota</taxon>
        <taxon>Actinomycetes</taxon>
        <taxon>Propionibacteriales</taxon>
        <taxon>Nocardioidaceae</taxon>
        <taxon>Nocardioides</taxon>
    </lineage>
</organism>
<accession>A0ABU3PZG4</accession>
<evidence type="ECO:0000259" key="6">
    <source>
        <dbReference type="Pfam" id="PF08281"/>
    </source>
</evidence>
<keyword evidence="2" id="KW-0805">Transcription regulation</keyword>
<evidence type="ECO:0000256" key="2">
    <source>
        <dbReference type="ARBA" id="ARBA00023015"/>
    </source>
</evidence>
<dbReference type="SUPFAM" id="SSF88659">
    <property type="entry name" value="Sigma3 and sigma4 domains of RNA polymerase sigma factors"/>
    <property type="match status" value="1"/>
</dbReference>
<evidence type="ECO:0000256" key="3">
    <source>
        <dbReference type="ARBA" id="ARBA00023082"/>
    </source>
</evidence>
<dbReference type="Gene3D" id="1.10.10.10">
    <property type="entry name" value="Winged helix-like DNA-binding domain superfamily/Winged helix DNA-binding domain"/>
    <property type="match status" value="1"/>
</dbReference>
<dbReference type="PANTHER" id="PTHR47756">
    <property type="entry name" value="BLL6612 PROTEIN-RELATED"/>
    <property type="match status" value="1"/>
</dbReference>
<dbReference type="Proteomes" id="UP001268542">
    <property type="component" value="Unassembled WGS sequence"/>
</dbReference>
<dbReference type="InterPro" id="IPR036388">
    <property type="entry name" value="WH-like_DNA-bd_sf"/>
</dbReference>
<dbReference type="SUPFAM" id="SSF88946">
    <property type="entry name" value="Sigma2 domain of RNA polymerase sigma factors"/>
    <property type="match status" value="1"/>
</dbReference>
<dbReference type="RefSeq" id="WP_315733696.1">
    <property type="nucleotide sequence ID" value="NZ_JAVYII010000006.1"/>
</dbReference>
<dbReference type="Pfam" id="PF08281">
    <property type="entry name" value="Sigma70_r4_2"/>
    <property type="match status" value="1"/>
</dbReference>
<feature type="domain" description="RNA polymerase sigma factor 70 region 4 type 2" evidence="6">
    <location>
        <begin position="97"/>
        <end position="148"/>
    </location>
</feature>
<feature type="domain" description="RNA polymerase sigma-70 region 2" evidence="5">
    <location>
        <begin position="6"/>
        <end position="58"/>
    </location>
</feature>
<comment type="similarity">
    <text evidence="1">Belongs to the sigma-70 factor family. ECF subfamily.</text>
</comment>
<evidence type="ECO:0000313" key="8">
    <source>
        <dbReference type="EMBL" id="MDT9594192.1"/>
    </source>
</evidence>
<comment type="caution">
    <text evidence="8">The sequence shown here is derived from an EMBL/GenBank/DDBJ whole genome shotgun (WGS) entry which is preliminary data.</text>
</comment>
<evidence type="ECO:0000313" key="9">
    <source>
        <dbReference type="Proteomes" id="UP001268542"/>
    </source>
</evidence>
<dbReference type="PANTHER" id="PTHR47756:SF2">
    <property type="entry name" value="BLL6612 PROTEIN"/>
    <property type="match status" value="1"/>
</dbReference>
<protein>
    <submittedName>
        <fullName evidence="8">DUF6596 domain-containing protein</fullName>
    </submittedName>
</protein>
<proteinExistence type="inferred from homology"/>
<feature type="domain" description="DUF6596" evidence="7">
    <location>
        <begin position="168"/>
        <end position="264"/>
    </location>
</feature>
<keyword evidence="4" id="KW-0804">Transcription</keyword>
<dbReference type="Pfam" id="PF20239">
    <property type="entry name" value="DUF6596"/>
    <property type="match status" value="1"/>
</dbReference>
<gene>
    <name evidence="8" type="ORF">RDV89_14005</name>
</gene>
<evidence type="ECO:0000259" key="5">
    <source>
        <dbReference type="Pfam" id="PF04542"/>
    </source>
</evidence>
<dbReference type="Gene3D" id="1.10.1740.10">
    <property type="match status" value="1"/>
</dbReference>
<dbReference type="InterPro" id="IPR007627">
    <property type="entry name" value="RNA_pol_sigma70_r2"/>
</dbReference>
<evidence type="ECO:0000256" key="4">
    <source>
        <dbReference type="ARBA" id="ARBA00023163"/>
    </source>
</evidence>
<evidence type="ECO:0000259" key="7">
    <source>
        <dbReference type="Pfam" id="PF20239"/>
    </source>
</evidence>
<dbReference type="EMBL" id="JAVYII010000006">
    <property type="protein sequence ID" value="MDT9594192.1"/>
    <property type="molecule type" value="Genomic_DNA"/>
</dbReference>
<dbReference type="InterPro" id="IPR013325">
    <property type="entry name" value="RNA_pol_sigma_r2"/>
</dbReference>
<dbReference type="InterPro" id="IPR013324">
    <property type="entry name" value="RNA_pol_sigma_r3/r4-like"/>
</dbReference>
<keyword evidence="3" id="KW-0731">Sigma factor</keyword>